<proteinExistence type="predicted"/>
<evidence type="ECO:0000259" key="1">
    <source>
        <dbReference type="Pfam" id="PF09324"/>
    </source>
</evidence>
<accession>A0ABR0AQY5</accession>
<organism evidence="2 3">
    <name type="scientific">Daphnia magna</name>
    <dbReference type="NCBI Taxonomy" id="35525"/>
    <lineage>
        <taxon>Eukaryota</taxon>
        <taxon>Metazoa</taxon>
        <taxon>Ecdysozoa</taxon>
        <taxon>Arthropoda</taxon>
        <taxon>Crustacea</taxon>
        <taxon>Branchiopoda</taxon>
        <taxon>Diplostraca</taxon>
        <taxon>Cladocera</taxon>
        <taxon>Anomopoda</taxon>
        <taxon>Daphniidae</taxon>
        <taxon>Daphnia</taxon>
    </lineage>
</organism>
<feature type="domain" description="Mon2/Sec7/BIG1-like HDS" evidence="1">
    <location>
        <begin position="15"/>
        <end position="79"/>
    </location>
</feature>
<dbReference type="EMBL" id="JAOYFB010000038">
    <property type="protein sequence ID" value="KAK4027500.1"/>
    <property type="molecule type" value="Genomic_DNA"/>
</dbReference>
<sequence>MVSTTTWSPRTYGEGLQTLLISPLNELSSTSFADVQLKQVDCVLHLLHSSGDIISFGWPLFLNIIGATNNSQGRVIKMAAIMGYQNYGYLTPMILRPSKRDYVTRAVQQMEPTINLLLPHVCKTVVKRVDDDFQQVICYRTPKNFYPVQIYKTSCQQFCYGKKRAPTIEVVQTLLQAAIKNENDNKRKKKIIAGSNATAAA</sequence>
<evidence type="ECO:0000313" key="3">
    <source>
        <dbReference type="Proteomes" id="UP001234178"/>
    </source>
</evidence>
<dbReference type="Pfam" id="PF09324">
    <property type="entry name" value="Sec7-like_HDS"/>
    <property type="match status" value="1"/>
</dbReference>
<comment type="caution">
    <text evidence="2">The sequence shown here is derived from an EMBL/GenBank/DDBJ whole genome shotgun (WGS) entry which is preliminary data.</text>
</comment>
<reference evidence="2 3" key="1">
    <citation type="journal article" date="2023" name="Nucleic Acids Res.">
        <title>The hologenome of Daphnia magna reveals possible DNA methylation and microbiome-mediated evolution of the host genome.</title>
        <authorList>
            <person name="Chaturvedi A."/>
            <person name="Li X."/>
            <person name="Dhandapani V."/>
            <person name="Marshall H."/>
            <person name="Kissane S."/>
            <person name="Cuenca-Cambronero M."/>
            <person name="Asole G."/>
            <person name="Calvet F."/>
            <person name="Ruiz-Romero M."/>
            <person name="Marangio P."/>
            <person name="Guigo R."/>
            <person name="Rago D."/>
            <person name="Mirbahai L."/>
            <person name="Eastwood N."/>
            <person name="Colbourne J.K."/>
            <person name="Zhou J."/>
            <person name="Mallon E."/>
            <person name="Orsini L."/>
        </authorList>
    </citation>
    <scope>NUCLEOTIDE SEQUENCE [LARGE SCALE GENOMIC DNA]</scope>
    <source>
        <strain evidence="2">LRV0_1</strain>
    </source>
</reference>
<evidence type="ECO:0000313" key="2">
    <source>
        <dbReference type="EMBL" id="KAK4027500.1"/>
    </source>
</evidence>
<dbReference type="InterPro" id="IPR015403">
    <property type="entry name" value="Mon2/Sec7/BIG1-like_HDS"/>
</dbReference>
<keyword evidence="3" id="KW-1185">Reference proteome</keyword>
<name>A0ABR0AQY5_9CRUS</name>
<dbReference type="Proteomes" id="UP001234178">
    <property type="component" value="Unassembled WGS sequence"/>
</dbReference>
<protein>
    <recommendedName>
        <fullName evidence="1">Mon2/Sec7/BIG1-like HDS domain-containing protein</fullName>
    </recommendedName>
</protein>
<gene>
    <name evidence="2" type="ORF">OUZ56_016546</name>
</gene>